<dbReference type="InterPro" id="IPR018078">
    <property type="entry name" value="DNA-binding_RecF_CS"/>
</dbReference>
<dbReference type="InterPro" id="IPR027417">
    <property type="entry name" value="P-loop_NTPase"/>
</dbReference>
<proteinExistence type="predicted"/>
<dbReference type="PROSITE" id="PS50893">
    <property type="entry name" value="ABC_TRANSPORTER_2"/>
    <property type="match status" value="1"/>
</dbReference>
<evidence type="ECO:0000313" key="4">
    <source>
        <dbReference type="Proteomes" id="UP000198318"/>
    </source>
</evidence>
<evidence type="ECO:0000313" key="3">
    <source>
        <dbReference type="EMBL" id="SNS87273.1"/>
    </source>
</evidence>
<feature type="region of interest" description="Disordered" evidence="1">
    <location>
        <begin position="1"/>
        <end position="43"/>
    </location>
</feature>
<protein>
    <submittedName>
        <fullName evidence="3">ABC-type multidrug transport system, ATPase component</fullName>
    </submittedName>
</protein>
<feature type="domain" description="ABC transporter" evidence="2">
    <location>
        <begin position="46"/>
        <end position="251"/>
    </location>
</feature>
<dbReference type="Pfam" id="PF00005">
    <property type="entry name" value="ABC_tran"/>
    <property type="match status" value="1"/>
</dbReference>
<evidence type="ECO:0000259" key="2">
    <source>
        <dbReference type="PROSITE" id="PS50893"/>
    </source>
</evidence>
<dbReference type="AlphaFoldDB" id="A0A239I2K5"/>
<gene>
    <name evidence="3" type="ORF">SAMN05443665_101167</name>
</gene>
<keyword evidence="4" id="KW-1185">Reference proteome</keyword>
<reference evidence="3 4" key="1">
    <citation type="submission" date="2017-06" db="EMBL/GenBank/DDBJ databases">
        <authorList>
            <person name="Kim H.J."/>
            <person name="Triplett B.A."/>
        </authorList>
    </citation>
    <scope>NUCLEOTIDE SEQUENCE [LARGE SCALE GENOMIC DNA]</scope>
    <source>
        <strain evidence="3 4">DSM 44715</strain>
    </source>
</reference>
<dbReference type="OrthoDB" id="3243210at2"/>
<name>A0A239I2K5_9ACTN</name>
<dbReference type="GO" id="GO:0003697">
    <property type="term" value="F:single-stranded DNA binding"/>
    <property type="evidence" value="ECO:0007669"/>
    <property type="project" value="InterPro"/>
</dbReference>
<dbReference type="EMBL" id="FZOR01000011">
    <property type="protein sequence ID" value="SNS87273.1"/>
    <property type="molecule type" value="Genomic_DNA"/>
</dbReference>
<dbReference type="GO" id="GO:0016887">
    <property type="term" value="F:ATP hydrolysis activity"/>
    <property type="evidence" value="ECO:0007669"/>
    <property type="project" value="InterPro"/>
</dbReference>
<dbReference type="GO" id="GO:0006281">
    <property type="term" value="P:DNA repair"/>
    <property type="evidence" value="ECO:0007669"/>
    <property type="project" value="InterPro"/>
</dbReference>
<dbReference type="SUPFAM" id="SSF52540">
    <property type="entry name" value="P-loop containing nucleoside triphosphate hydrolases"/>
    <property type="match status" value="1"/>
</dbReference>
<organism evidence="3 4">
    <name type="scientific">Actinomadura meyerae</name>
    <dbReference type="NCBI Taxonomy" id="240840"/>
    <lineage>
        <taxon>Bacteria</taxon>
        <taxon>Bacillati</taxon>
        <taxon>Actinomycetota</taxon>
        <taxon>Actinomycetes</taxon>
        <taxon>Streptosporangiales</taxon>
        <taxon>Thermomonosporaceae</taxon>
        <taxon>Actinomadura</taxon>
    </lineage>
</organism>
<accession>A0A239I2K5</accession>
<dbReference type="PROSITE" id="PS00618">
    <property type="entry name" value="RECF_2"/>
    <property type="match status" value="1"/>
</dbReference>
<dbReference type="Gene3D" id="3.40.50.300">
    <property type="entry name" value="P-loop containing nucleotide triphosphate hydrolases"/>
    <property type="match status" value="1"/>
</dbReference>
<dbReference type="GO" id="GO:0005524">
    <property type="term" value="F:ATP binding"/>
    <property type="evidence" value="ECO:0007669"/>
    <property type="project" value="InterPro"/>
</dbReference>
<dbReference type="Proteomes" id="UP000198318">
    <property type="component" value="Unassembled WGS sequence"/>
</dbReference>
<dbReference type="PANTHER" id="PTHR24220">
    <property type="entry name" value="IMPORT ATP-BINDING PROTEIN"/>
    <property type="match status" value="1"/>
</dbReference>
<dbReference type="GO" id="GO:0022857">
    <property type="term" value="F:transmembrane transporter activity"/>
    <property type="evidence" value="ECO:0007669"/>
    <property type="project" value="TreeGrafter"/>
</dbReference>
<dbReference type="InterPro" id="IPR003439">
    <property type="entry name" value="ABC_transporter-like_ATP-bd"/>
</dbReference>
<dbReference type="GO" id="GO:0005886">
    <property type="term" value="C:plasma membrane"/>
    <property type="evidence" value="ECO:0007669"/>
    <property type="project" value="TreeGrafter"/>
</dbReference>
<feature type="compositionally biased region" description="Low complexity" evidence="1">
    <location>
        <begin position="1"/>
        <end position="28"/>
    </location>
</feature>
<evidence type="ECO:0000256" key="1">
    <source>
        <dbReference type="SAM" id="MobiDB-lite"/>
    </source>
</evidence>
<sequence>MKPAHQTPGTAAAAGGTAATVPGPRPSGSGTGGGRPGAAGTAGAAVKARGLGVRGPRGWAFRGADLDAPAGSLVAVSGIAGTGRTAFLLTLGGRMRPTEGTVEVGGRTGLGEIQRVAALGIVPGVTELDPALTVREHLDEALALREGVFGRWRGREARRRRALDRAGLDLDPRTSAAELAPDEEQLLGAALGLVGDPGLLLLDDIGEGLDAERQRALWRRLAAIASGGVTVVAACHDAAPAEGLATRALSL</sequence>
<dbReference type="InterPro" id="IPR015854">
    <property type="entry name" value="ABC_transpr_LolD-like"/>
</dbReference>